<organism evidence="2">
    <name type="scientific">anaerobic digester metagenome</name>
    <dbReference type="NCBI Taxonomy" id="1263854"/>
    <lineage>
        <taxon>unclassified sequences</taxon>
        <taxon>metagenomes</taxon>
        <taxon>ecological metagenomes</taxon>
    </lineage>
</organism>
<proteinExistence type="predicted"/>
<dbReference type="InterPro" id="IPR050535">
    <property type="entry name" value="DNA_Repair-Maintenance_Comp"/>
</dbReference>
<evidence type="ECO:0000259" key="1">
    <source>
        <dbReference type="Pfam" id="PF00149"/>
    </source>
</evidence>
<dbReference type="EMBL" id="CAADRN010000353">
    <property type="protein sequence ID" value="VFU18645.1"/>
    <property type="molecule type" value="Genomic_DNA"/>
</dbReference>
<dbReference type="SUPFAM" id="SSF56300">
    <property type="entry name" value="Metallo-dependent phosphatases"/>
    <property type="match status" value="1"/>
</dbReference>
<reference evidence="2" key="1">
    <citation type="submission" date="2019-03" db="EMBL/GenBank/DDBJ databases">
        <authorList>
            <person name="Hao L."/>
        </authorList>
    </citation>
    <scope>NUCLEOTIDE SEQUENCE</scope>
</reference>
<dbReference type="GO" id="GO:0016787">
    <property type="term" value="F:hydrolase activity"/>
    <property type="evidence" value="ECO:0007669"/>
    <property type="project" value="InterPro"/>
</dbReference>
<gene>
    <name evidence="2" type="ORF">SCFA_520004</name>
</gene>
<protein>
    <submittedName>
        <fullName evidence="2">Calcineurin-like phosphoesterase superfamily domain protein</fullName>
    </submittedName>
</protein>
<feature type="domain" description="Calcineurin-like phosphoesterase" evidence="1">
    <location>
        <begin position="1"/>
        <end position="112"/>
    </location>
</feature>
<accession>A0A485M6U7</accession>
<dbReference type="Pfam" id="PF00149">
    <property type="entry name" value="Metallophos"/>
    <property type="match status" value="1"/>
</dbReference>
<name>A0A485M6U7_9ZZZZ</name>
<dbReference type="InterPro" id="IPR004843">
    <property type="entry name" value="Calcineurin-like_PHP"/>
</dbReference>
<dbReference type="AlphaFoldDB" id="A0A485M6U7"/>
<dbReference type="PANTHER" id="PTHR30337">
    <property type="entry name" value="COMPONENT OF ATP-DEPENDENT DSDNA EXONUCLEASE"/>
    <property type="match status" value="1"/>
</dbReference>
<evidence type="ECO:0000313" key="2">
    <source>
        <dbReference type="EMBL" id="VFU18645.1"/>
    </source>
</evidence>
<dbReference type="InterPro" id="IPR029052">
    <property type="entry name" value="Metallo-depent_PP-like"/>
</dbReference>
<sequence>MRLLYFTDTHIRSVKPGTRRDDFLKAIAAKLSEIVNLCRLLGIEYVIHGGDLFDHPNPDRRSLDLLHWFLKKLALPVYCVAGNHDLIDQRLDSLDGTALGYLARQECVRLLQPGEMIYLSNNNCVLQLSGQHYYCGIDRQGNGEVYMVSKKSCDLAVHVVHGMLLPRAFSEKVPCTLISSVTATEADFTLGAHAHLGYHEIEAGKHFLNPGALARVTSLNRERIRTPQVLYLDFTSANYSYRFIPLGAARPGDEVMVECTGAN</sequence>
<dbReference type="Gene3D" id="3.60.21.10">
    <property type="match status" value="1"/>
</dbReference>
<dbReference type="PANTHER" id="PTHR30337:SF0">
    <property type="entry name" value="NUCLEASE SBCCD SUBUNIT D"/>
    <property type="match status" value="1"/>
</dbReference>